<evidence type="ECO:0000313" key="2">
    <source>
        <dbReference type="EMBL" id="PHJ37919.1"/>
    </source>
</evidence>
<keyword evidence="3" id="KW-1185">Reference proteome</keyword>
<feature type="transmembrane region" description="Helical" evidence="1">
    <location>
        <begin position="50"/>
        <end position="67"/>
    </location>
</feature>
<proteinExistence type="predicted"/>
<feature type="transmembrane region" description="Helical" evidence="1">
    <location>
        <begin position="6"/>
        <end position="23"/>
    </location>
</feature>
<sequence>MEALTFALYFTIGVGILSAYAGFKVHYYFLLVSATAIYIVSFFTGPAPMVFAFIFITLVIANSLKLISSMWHTMVAKDVKTFF</sequence>
<name>A0A2C6M9T4_9FIRM</name>
<gene>
    <name evidence="2" type="ORF">P378_13095</name>
</gene>
<dbReference type="Proteomes" id="UP000222564">
    <property type="component" value="Unassembled WGS sequence"/>
</dbReference>
<keyword evidence="1" id="KW-0472">Membrane</keyword>
<comment type="caution">
    <text evidence="2">The sequence shown here is derived from an EMBL/GenBank/DDBJ whole genome shotgun (WGS) entry which is preliminary data.</text>
</comment>
<dbReference type="RefSeq" id="WP_099083374.1">
    <property type="nucleotide sequence ID" value="NZ_AWQQ01000068.1"/>
</dbReference>
<evidence type="ECO:0000313" key="3">
    <source>
        <dbReference type="Proteomes" id="UP000222564"/>
    </source>
</evidence>
<accession>A0A2C6M9T4</accession>
<reference evidence="2 3" key="1">
    <citation type="submission" date="2013-09" db="EMBL/GenBank/DDBJ databases">
        <title>Biodegradation of hydrocarbons in the deep terrestrial subsurface : characterization of a microbial consortium composed of two Desulfotomaculum species originating from a deep geological formation.</title>
        <authorList>
            <person name="Aullo T."/>
            <person name="Berlendis S."/>
            <person name="Lascourreges J.-F."/>
            <person name="Dessort D."/>
            <person name="Saint-Laurent S."/>
            <person name="Schraauwers B."/>
            <person name="Mas J."/>
            <person name="Magot M."/>
            <person name="Ranchou-Peyruse A."/>
        </authorList>
    </citation>
    <scope>NUCLEOTIDE SEQUENCE [LARGE SCALE GENOMIC DNA]</scope>
    <source>
        <strain evidence="2 3">Bs107</strain>
    </source>
</reference>
<keyword evidence="1" id="KW-0812">Transmembrane</keyword>
<keyword evidence="1" id="KW-1133">Transmembrane helix</keyword>
<evidence type="ECO:0000256" key="1">
    <source>
        <dbReference type="SAM" id="Phobius"/>
    </source>
</evidence>
<protein>
    <submittedName>
        <fullName evidence="2">Uncharacterized protein</fullName>
    </submittedName>
</protein>
<dbReference type="EMBL" id="AWQQ01000068">
    <property type="protein sequence ID" value="PHJ37919.1"/>
    <property type="molecule type" value="Genomic_DNA"/>
</dbReference>
<organism evidence="2 3">
    <name type="scientific">Desulforamulus profundi</name>
    <dbReference type="NCBI Taxonomy" id="1383067"/>
    <lineage>
        <taxon>Bacteria</taxon>
        <taxon>Bacillati</taxon>
        <taxon>Bacillota</taxon>
        <taxon>Clostridia</taxon>
        <taxon>Eubacteriales</taxon>
        <taxon>Peptococcaceae</taxon>
        <taxon>Desulforamulus</taxon>
    </lineage>
</organism>
<dbReference type="AlphaFoldDB" id="A0A2C6M9T4"/>